<dbReference type="Proteomes" id="UP000434957">
    <property type="component" value="Unassembled WGS sequence"/>
</dbReference>
<comment type="caution">
    <text evidence="2">The sequence shown here is derived from an EMBL/GenBank/DDBJ whole genome shotgun (WGS) entry which is preliminary data.</text>
</comment>
<gene>
    <name evidence="2" type="ORF">PR003_g18148</name>
</gene>
<keyword evidence="3" id="KW-1185">Reference proteome</keyword>
<accession>A0A6A4EGT5</accession>
<evidence type="ECO:0000313" key="3">
    <source>
        <dbReference type="Proteomes" id="UP000434957"/>
    </source>
</evidence>
<reference evidence="2 3" key="1">
    <citation type="submission" date="2018-08" db="EMBL/GenBank/DDBJ databases">
        <title>Genomic investigation of the strawberry pathogen Phytophthora fragariae indicates pathogenicity is determined by transcriptional variation in three key races.</title>
        <authorList>
            <person name="Adams T.M."/>
            <person name="Armitage A.D."/>
            <person name="Sobczyk M.K."/>
            <person name="Bates H.J."/>
            <person name="Dunwell J.M."/>
            <person name="Nellist C.F."/>
            <person name="Harrison R.J."/>
        </authorList>
    </citation>
    <scope>NUCLEOTIDE SEQUENCE [LARGE SCALE GENOMIC DNA]</scope>
    <source>
        <strain evidence="2 3">SCRP333</strain>
    </source>
</reference>
<feature type="region of interest" description="Disordered" evidence="1">
    <location>
        <begin position="99"/>
        <end position="207"/>
    </location>
</feature>
<sequence>MPGPGAPHYDKCPVLLLVDTGLSRQQNETEIEGWLHHLGYPEPEFMNFSFRIDWLTQRRLRFRMAKMIADDTWSGRFLDRHLPTLVVILDEVLQKIQKTRQSQPIEPKSVLAPVSADQVRGHSQKRPRGRRSPPRGEPQAPTSFGYSGSHATSPGTGTDRYARGASVASRHGSRGRPHYQAEAAEPAVGVVSDQGAQRRPTGSRPDQEGLLAAVESCQRLLDVQWTEMVALRARVQDTEARLERLQNVRRDLDFLRDRVWDLPRQLDEEAVRLRTRCSQGEENDALARQSLERHVDWIRTLYDRVGSRSRNRVPVYPYPHYPRRVYPVSGRVRVPETILG</sequence>
<dbReference type="EMBL" id="QXFT01001433">
    <property type="protein sequence ID" value="KAE9318791.1"/>
    <property type="molecule type" value="Genomic_DNA"/>
</dbReference>
<organism evidence="2 3">
    <name type="scientific">Phytophthora rubi</name>
    <dbReference type="NCBI Taxonomy" id="129364"/>
    <lineage>
        <taxon>Eukaryota</taxon>
        <taxon>Sar</taxon>
        <taxon>Stramenopiles</taxon>
        <taxon>Oomycota</taxon>
        <taxon>Peronosporomycetes</taxon>
        <taxon>Peronosporales</taxon>
        <taxon>Peronosporaceae</taxon>
        <taxon>Phytophthora</taxon>
    </lineage>
</organism>
<evidence type="ECO:0000313" key="2">
    <source>
        <dbReference type="EMBL" id="KAE9318791.1"/>
    </source>
</evidence>
<feature type="compositionally biased region" description="Polar residues" evidence="1">
    <location>
        <begin position="140"/>
        <end position="156"/>
    </location>
</feature>
<dbReference type="AlphaFoldDB" id="A0A6A4EGT5"/>
<protein>
    <submittedName>
        <fullName evidence="2">Uncharacterized protein</fullName>
    </submittedName>
</protein>
<name>A0A6A4EGT5_9STRA</name>
<proteinExistence type="predicted"/>
<feature type="compositionally biased region" description="Basic residues" evidence="1">
    <location>
        <begin position="122"/>
        <end position="133"/>
    </location>
</feature>
<evidence type="ECO:0000256" key="1">
    <source>
        <dbReference type="SAM" id="MobiDB-lite"/>
    </source>
</evidence>